<feature type="compositionally biased region" description="Low complexity" evidence="1">
    <location>
        <begin position="70"/>
        <end position="83"/>
    </location>
</feature>
<dbReference type="PANTHER" id="PTHR34272:SF1">
    <property type="entry name" value="EXPRESSED PROTEIN"/>
    <property type="match status" value="1"/>
</dbReference>
<dbReference type="Proteomes" id="UP000682877">
    <property type="component" value="Chromosome 3"/>
</dbReference>
<feature type="compositionally biased region" description="Polar residues" evidence="1">
    <location>
        <begin position="22"/>
        <end position="37"/>
    </location>
</feature>
<keyword evidence="4" id="KW-1185">Reference proteome</keyword>
<dbReference type="InterPro" id="IPR055513">
    <property type="entry name" value="DUF7086"/>
</dbReference>
<gene>
    <name evidence="3" type="ORF">AARE701A_LOCUS8695</name>
</gene>
<dbReference type="Pfam" id="PF23324">
    <property type="entry name" value="DUF7086"/>
    <property type="match status" value="1"/>
</dbReference>
<evidence type="ECO:0000313" key="4">
    <source>
        <dbReference type="Proteomes" id="UP000682877"/>
    </source>
</evidence>
<protein>
    <recommendedName>
        <fullName evidence="2">DUF7086 domain-containing protein</fullName>
    </recommendedName>
</protein>
<evidence type="ECO:0000256" key="1">
    <source>
        <dbReference type="SAM" id="MobiDB-lite"/>
    </source>
</evidence>
<dbReference type="EMBL" id="LR999453">
    <property type="protein sequence ID" value="CAE5984129.1"/>
    <property type="molecule type" value="Genomic_DNA"/>
</dbReference>
<dbReference type="PANTHER" id="PTHR34272">
    <property type="entry name" value="EXPRESSED PROTEIN"/>
    <property type="match status" value="1"/>
</dbReference>
<organism evidence="3 4">
    <name type="scientific">Arabidopsis arenosa</name>
    <name type="common">Sand rock-cress</name>
    <name type="synonym">Cardaminopsis arenosa</name>
    <dbReference type="NCBI Taxonomy" id="38785"/>
    <lineage>
        <taxon>Eukaryota</taxon>
        <taxon>Viridiplantae</taxon>
        <taxon>Streptophyta</taxon>
        <taxon>Embryophyta</taxon>
        <taxon>Tracheophyta</taxon>
        <taxon>Spermatophyta</taxon>
        <taxon>Magnoliopsida</taxon>
        <taxon>eudicotyledons</taxon>
        <taxon>Gunneridae</taxon>
        <taxon>Pentapetalae</taxon>
        <taxon>rosids</taxon>
        <taxon>malvids</taxon>
        <taxon>Brassicales</taxon>
        <taxon>Brassicaceae</taxon>
        <taxon>Camelineae</taxon>
        <taxon>Arabidopsis</taxon>
    </lineage>
</organism>
<name>A0A8S2A597_ARAAE</name>
<feature type="compositionally biased region" description="Polar residues" evidence="1">
    <location>
        <begin position="59"/>
        <end position="69"/>
    </location>
</feature>
<feature type="domain" description="DUF7086" evidence="2">
    <location>
        <begin position="189"/>
        <end position="319"/>
    </location>
</feature>
<accession>A0A8S2A597</accession>
<dbReference type="AlphaFoldDB" id="A0A8S2A597"/>
<feature type="region of interest" description="Disordered" evidence="1">
    <location>
        <begin position="121"/>
        <end position="156"/>
    </location>
</feature>
<feature type="region of interest" description="Disordered" evidence="1">
    <location>
        <begin position="1"/>
        <end position="100"/>
    </location>
</feature>
<proteinExistence type="predicted"/>
<reference evidence="3" key="1">
    <citation type="submission" date="2021-01" db="EMBL/GenBank/DDBJ databases">
        <authorList>
            <person name="Bezrukov I."/>
        </authorList>
    </citation>
    <scope>NUCLEOTIDE SEQUENCE</scope>
</reference>
<sequence>MSGDEDSVTENHLDTNLYLGFPQQQNPVNEQNGSVLQEQAPVEDQGQGQEQAPVEDQDQGQGQFMQLLTSDSPQNIQSSPSQPHEMTPLGDFTANGSNPLIVPTQSAPPLSDSAVAAPWRDEPSEQIPHPPEVNQVATVASETRRRGRPPGGQARRISTRAAAAVDSNVEIIPPYPWATKKPGEIQSIRDLSSKNLNVISGLVHCKTCDKTYKLEYNLMEKFSELYAYIKVNKEVMRQRAPAIWSTPRLIPCMTCKSEMKPVMSGRKEEINWLFLLLGQMLGCCTLDQLRFFCQLNSKHRTGSKDRVLYITYLGLCKQLDPEGPFSL</sequence>
<evidence type="ECO:0000259" key="2">
    <source>
        <dbReference type="Pfam" id="PF23324"/>
    </source>
</evidence>
<evidence type="ECO:0000313" key="3">
    <source>
        <dbReference type="EMBL" id="CAE5984129.1"/>
    </source>
</evidence>